<gene>
    <name evidence="2" type="ORF">NPA36_06400</name>
</gene>
<comment type="caution">
    <text evidence="2">The sequence shown here is derived from an EMBL/GenBank/DDBJ whole genome shotgun (WGS) entry which is preliminary data.</text>
</comment>
<dbReference type="Proteomes" id="UP001059480">
    <property type="component" value="Unassembled WGS sequence"/>
</dbReference>
<dbReference type="InterPro" id="IPR035986">
    <property type="entry name" value="PKD_dom_sf"/>
</dbReference>
<keyword evidence="3" id="KW-1185">Reference proteome</keyword>
<keyword evidence="1" id="KW-0812">Transmembrane</keyword>
<evidence type="ECO:0000256" key="1">
    <source>
        <dbReference type="SAM" id="Phobius"/>
    </source>
</evidence>
<feature type="non-terminal residue" evidence="2">
    <location>
        <position position="1"/>
    </location>
</feature>
<feature type="transmembrane region" description="Helical" evidence="1">
    <location>
        <begin position="93"/>
        <end position="110"/>
    </location>
</feature>
<dbReference type="EMBL" id="JANHNZ010000005">
    <property type="protein sequence ID" value="MCQ9210178.1"/>
    <property type="molecule type" value="Genomic_DNA"/>
</dbReference>
<reference evidence="2" key="1">
    <citation type="submission" date="2022-07" db="EMBL/GenBank/DDBJ databases">
        <authorList>
            <person name="Jung M.-Y."/>
            <person name="Lee M."/>
        </authorList>
    </citation>
    <scope>NUCLEOTIDE SEQUENCE</scope>
    <source>
        <strain evidence="2">S8</strain>
    </source>
</reference>
<keyword evidence="1" id="KW-0472">Membrane</keyword>
<reference evidence="2" key="3">
    <citation type="journal article" date="2023" name="Microbiol. Resour. Announc.">
        <title>Draft Genome Sequence of Granulicatella sp. Strain S8, Isolated from a Marine Fish, Seriola quinqueradiata.</title>
        <authorList>
            <person name="Lee M."/>
            <person name="Farooq A."/>
            <person name="Jeong J.B."/>
            <person name="Jung M.Y."/>
        </authorList>
    </citation>
    <scope>NUCLEOTIDE SEQUENCE</scope>
    <source>
        <strain evidence="2">S8</strain>
    </source>
</reference>
<dbReference type="InterPro" id="IPR013783">
    <property type="entry name" value="Ig-like_fold"/>
</dbReference>
<keyword evidence="1" id="KW-1133">Transmembrane helix</keyword>
<organism evidence="2 3">
    <name type="scientific">Granulicatella seriolae</name>
    <dbReference type="NCBI Taxonomy" id="2967226"/>
    <lineage>
        <taxon>Bacteria</taxon>
        <taxon>Bacillati</taxon>
        <taxon>Bacillota</taxon>
        <taxon>Bacilli</taxon>
        <taxon>Lactobacillales</taxon>
        <taxon>Carnobacteriaceae</taxon>
        <taxon>Granulicatella</taxon>
    </lineage>
</organism>
<accession>A0ABT1WNS4</accession>
<dbReference type="CDD" id="cd00146">
    <property type="entry name" value="PKD"/>
    <property type="match status" value="1"/>
</dbReference>
<evidence type="ECO:0000313" key="3">
    <source>
        <dbReference type="Proteomes" id="UP001059480"/>
    </source>
</evidence>
<name>A0ABT1WNS4_9LACT</name>
<sequence length="118" mass="12808">SASDPEDGNYPLDRVELVTDGGFTSEVPGTYAVTFKVTDNDGASNTITVEVIVKRKVNPESKVTPETKIETKVTKNIPQSAVLPKTGSQDWNYLRGLAAIFISSGLLFIGKDFSKKKE</sequence>
<dbReference type="RefSeq" id="WP_256945292.1">
    <property type="nucleotide sequence ID" value="NZ_JANHNZ010000005.1"/>
</dbReference>
<dbReference type="SUPFAM" id="SSF49299">
    <property type="entry name" value="PKD domain"/>
    <property type="match status" value="1"/>
</dbReference>
<evidence type="ECO:0000313" key="2">
    <source>
        <dbReference type="EMBL" id="MCQ9210178.1"/>
    </source>
</evidence>
<dbReference type="NCBIfam" id="TIGR01167">
    <property type="entry name" value="LPXTG_anchor"/>
    <property type="match status" value="1"/>
</dbReference>
<reference evidence="2" key="2">
    <citation type="journal article" date="2023" name="Curr. Microbiol.">
        <title>Granulicatella seriolae sp. nov., a Novel Facultative Anaerobe Isolated from Yellowtail Marine Fish.</title>
        <authorList>
            <person name="Lee M."/>
            <person name="Choi Y.J."/>
            <person name="Farooq A."/>
            <person name="Jeong J.B."/>
            <person name="Jung M.Y."/>
        </authorList>
    </citation>
    <scope>NUCLEOTIDE SEQUENCE</scope>
    <source>
        <strain evidence="2">S8</strain>
    </source>
</reference>
<proteinExistence type="predicted"/>
<dbReference type="Gene3D" id="2.60.40.10">
    <property type="entry name" value="Immunoglobulins"/>
    <property type="match status" value="1"/>
</dbReference>
<protein>
    <submittedName>
        <fullName evidence="2">LPXTG cell wall anchor domain-containing protein</fullName>
    </submittedName>
</protein>